<evidence type="ECO:0000256" key="2">
    <source>
        <dbReference type="ARBA" id="ARBA00005417"/>
    </source>
</evidence>
<name>A0A4S4B5A8_9RHOO</name>
<sequence>MTSAPADAPALLEVAGLRVRIGAGVRPVAGVDFRLNAGETFALLGESGCGKSMTALAIARLLPDNGRIEGGSLRLRGEDLLARAEAEMRAVRGGRIGMVFQEPGTSLNPVMTVFAQIAEVLARHRGLRGAAARAEACRLLEAVGIPDAGRRLDDYPFQFSGGMKQRVMIAIALAGEPELLIADEPTTALDVTIQAQVLDLLARLQAERGMGMLLITHDLGVVARMAQRVGVMYAGELIETGARADFFAAPLHPYSRKLFAALPEGARRGRPLDALAGGVPALDVDFPGCRFAARCPAAFERCRREAPGWQVRSGQAVRCHLYEGDAVPAVPARGDGGEPLPPSAVAAPLLEVRDLRVHFPVRKGVLRRVAGQVRAVDGVSLELAPGRTLALVGESGCGKTTVGKAILQLLRPSAGQVLFEGRDMAGAKAAQLLPMRRAMQMVFQDPFASLNPRMPIGEIIEEGMLALGVGGDAQARARRVDALLERIGLSAAMRNRYPHEFSGGQRQRIAIARALAVEPRVIVCDEPTSALDVSVQAQLLNLMRDLQRELGLAYLFITHNLAVVEYLADEVAVMYLGRIVERGPVERLLAAPAHPYTRALLAAVPRLDDAARPAVPQPAADLPSPLAPPSGCHFHPRCALADELCRREYPLVRVLGDGYEVRCHHSPAA</sequence>
<evidence type="ECO:0000256" key="4">
    <source>
        <dbReference type="ARBA" id="ARBA00022475"/>
    </source>
</evidence>
<dbReference type="Gene3D" id="3.40.50.300">
    <property type="entry name" value="P-loop containing nucleotide triphosphate hydrolases"/>
    <property type="match status" value="2"/>
</dbReference>
<dbReference type="OrthoDB" id="9802772at2"/>
<comment type="subcellular location">
    <subcellularLocation>
        <location evidence="1">Cell inner membrane</location>
        <topology evidence="1">Peripheral membrane protein</topology>
    </subcellularLocation>
</comment>
<dbReference type="Pfam" id="PF00005">
    <property type="entry name" value="ABC_tran"/>
    <property type="match status" value="2"/>
</dbReference>
<dbReference type="InterPro" id="IPR013563">
    <property type="entry name" value="Oligopep_ABC_C"/>
</dbReference>
<dbReference type="GO" id="GO:0016887">
    <property type="term" value="F:ATP hydrolysis activity"/>
    <property type="evidence" value="ECO:0007669"/>
    <property type="project" value="InterPro"/>
</dbReference>
<feature type="domain" description="ABC transporter" evidence="8">
    <location>
        <begin position="12"/>
        <end position="259"/>
    </location>
</feature>
<protein>
    <submittedName>
        <fullName evidence="9">Dipeptide ABC transporter ATP-binding protein</fullName>
    </submittedName>
</protein>
<dbReference type="GO" id="GO:0015833">
    <property type="term" value="P:peptide transport"/>
    <property type="evidence" value="ECO:0007669"/>
    <property type="project" value="InterPro"/>
</dbReference>
<dbReference type="Proteomes" id="UP000308430">
    <property type="component" value="Unassembled WGS sequence"/>
</dbReference>
<comment type="caution">
    <text evidence="9">The sequence shown here is derived from an EMBL/GenBank/DDBJ whole genome shotgun (WGS) entry which is preliminary data.</text>
</comment>
<keyword evidence="6 9" id="KW-0067">ATP-binding</keyword>
<evidence type="ECO:0000256" key="3">
    <source>
        <dbReference type="ARBA" id="ARBA00022448"/>
    </source>
</evidence>
<dbReference type="GO" id="GO:0055085">
    <property type="term" value="P:transmembrane transport"/>
    <property type="evidence" value="ECO:0007669"/>
    <property type="project" value="UniProtKB-ARBA"/>
</dbReference>
<evidence type="ECO:0000313" key="10">
    <source>
        <dbReference type="Proteomes" id="UP000308430"/>
    </source>
</evidence>
<dbReference type="PROSITE" id="PS00211">
    <property type="entry name" value="ABC_TRANSPORTER_1"/>
    <property type="match status" value="2"/>
</dbReference>
<dbReference type="PROSITE" id="PS50893">
    <property type="entry name" value="ABC_TRANSPORTER_2"/>
    <property type="match status" value="2"/>
</dbReference>
<dbReference type="InterPro" id="IPR027417">
    <property type="entry name" value="P-loop_NTPase"/>
</dbReference>
<keyword evidence="4" id="KW-1003">Cell membrane</keyword>
<keyword evidence="7" id="KW-0472">Membrane</keyword>
<evidence type="ECO:0000259" key="8">
    <source>
        <dbReference type="PROSITE" id="PS50893"/>
    </source>
</evidence>
<evidence type="ECO:0000256" key="5">
    <source>
        <dbReference type="ARBA" id="ARBA00022741"/>
    </source>
</evidence>
<dbReference type="CDD" id="cd03257">
    <property type="entry name" value="ABC_NikE_OppD_transporters"/>
    <property type="match status" value="2"/>
</dbReference>
<organism evidence="9 10">
    <name type="scientific">Pseudothauera nasutitermitis</name>
    <dbReference type="NCBI Taxonomy" id="2565930"/>
    <lineage>
        <taxon>Bacteria</taxon>
        <taxon>Pseudomonadati</taxon>
        <taxon>Pseudomonadota</taxon>
        <taxon>Betaproteobacteria</taxon>
        <taxon>Rhodocyclales</taxon>
        <taxon>Zoogloeaceae</taxon>
        <taxon>Pseudothauera</taxon>
    </lineage>
</organism>
<feature type="domain" description="ABC transporter" evidence="8">
    <location>
        <begin position="361"/>
        <end position="601"/>
    </location>
</feature>
<dbReference type="InterPro" id="IPR003439">
    <property type="entry name" value="ABC_transporter-like_ATP-bd"/>
</dbReference>
<dbReference type="GO" id="GO:0005886">
    <property type="term" value="C:plasma membrane"/>
    <property type="evidence" value="ECO:0007669"/>
    <property type="project" value="UniProtKB-SubCell"/>
</dbReference>
<evidence type="ECO:0000256" key="7">
    <source>
        <dbReference type="ARBA" id="ARBA00023136"/>
    </source>
</evidence>
<evidence type="ECO:0000313" key="9">
    <source>
        <dbReference type="EMBL" id="THF67471.1"/>
    </source>
</evidence>
<gene>
    <name evidence="9" type="ORF">E6C76_03650</name>
</gene>
<accession>A0A4S4B5A8</accession>
<dbReference type="RefSeq" id="WP_136346880.1">
    <property type="nucleotide sequence ID" value="NZ_SSOC01000001.1"/>
</dbReference>
<dbReference type="NCBIfam" id="NF008453">
    <property type="entry name" value="PRK11308.1"/>
    <property type="match status" value="2"/>
</dbReference>
<dbReference type="SMART" id="SM00382">
    <property type="entry name" value="AAA"/>
    <property type="match status" value="2"/>
</dbReference>
<dbReference type="NCBIfam" id="NF007739">
    <property type="entry name" value="PRK10419.1"/>
    <property type="match status" value="2"/>
</dbReference>
<keyword evidence="3" id="KW-0813">Transport</keyword>
<dbReference type="SUPFAM" id="SSF52540">
    <property type="entry name" value="P-loop containing nucleoside triphosphate hydrolases"/>
    <property type="match status" value="2"/>
</dbReference>
<dbReference type="PANTHER" id="PTHR43297:SF2">
    <property type="entry name" value="DIPEPTIDE TRANSPORT ATP-BINDING PROTEIN DPPD"/>
    <property type="match status" value="1"/>
</dbReference>
<dbReference type="InterPro" id="IPR050388">
    <property type="entry name" value="ABC_Ni/Peptide_Import"/>
</dbReference>
<dbReference type="PANTHER" id="PTHR43297">
    <property type="entry name" value="OLIGOPEPTIDE TRANSPORT ATP-BINDING PROTEIN APPD"/>
    <property type="match status" value="1"/>
</dbReference>
<comment type="similarity">
    <text evidence="2">Belongs to the ABC transporter superfamily.</text>
</comment>
<evidence type="ECO:0000256" key="6">
    <source>
        <dbReference type="ARBA" id="ARBA00022840"/>
    </source>
</evidence>
<evidence type="ECO:0000256" key="1">
    <source>
        <dbReference type="ARBA" id="ARBA00004417"/>
    </source>
</evidence>
<dbReference type="EMBL" id="SSOC01000001">
    <property type="protein sequence ID" value="THF67471.1"/>
    <property type="molecule type" value="Genomic_DNA"/>
</dbReference>
<dbReference type="FunFam" id="3.40.50.300:FF:000016">
    <property type="entry name" value="Oligopeptide ABC transporter ATP-binding component"/>
    <property type="match status" value="2"/>
</dbReference>
<keyword evidence="10" id="KW-1185">Reference proteome</keyword>
<dbReference type="Pfam" id="PF08352">
    <property type="entry name" value="oligo_HPY"/>
    <property type="match status" value="2"/>
</dbReference>
<dbReference type="AlphaFoldDB" id="A0A4S4B5A8"/>
<dbReference type="NCBIfam" id="TIGR01727">
    <property type="entry name" value="oligo_HPY"/>
    <property type="match status" value="2"/>
</dbReference>
<proteinExistence type="inferred from homology"/>
<dbReference type="GO" id="GO:0005524">
    <property type="term" value="F:ATP binding"/>
    <property type="evidence" value="ECO:0007669"/>
    <property type="project" value="UniProtKB-KW"/>
</dbReference>
<dbReference type="InterPro" id="IPR017871">
    <property type="entry name" value="ABC_transporter-like_CS"/>
</dbReference>
<keyword evidence="5" id="KW-0547">Nucleotide-binding</keyword>
<dbReference type="InterPro" id="IPR003593">
    <property type="entry name" value="AAA+_ATPase"/>
</dbReference>
<reference evidence="9 10" key="1">
    <citation type="submission" date="2019-04" db="EMBL/GenBank/DDBJ databases">
        <title>Azoarcus nasutitermitis sp. nov. isolated from termite nest.</title>
        <authorList>
            <person name="Lin S.-Y."/>
            <person name="Hameed A."/>
            <person name="Hsu Y.-H."/>
            <person name="Young C.-C."/>
        </authorList>
    </citation>
    <scope>NUCLEOTIDE SEQUENCE [LARGE SCALE GENOMIC DNA]</scope>
    <source>
        <strain evidence="9 10">CC-YHH838</strain>
    </source>
</reference>